<accession>A0A0X3NLM2</accession>
<dbReference type="AlphaFoldDB" id="A0A0X3NLM2"/>
<proteinExistence type="predicted"/>
<sequence>MPPVNFMRALGLARIRLFKCVALIEMQARFPRGKHLPLKLSQGEALILLCISATSLIWTRQLYVKPIGQELYSISSLVSWWSRAARWCMREGERGRSSPIHSFGMLE</sequence>
<name>A0A0X3NLM2_SCHSO</name>
<organism evidence="1">
    <name type="scientific">Schistocephalus solidus</name>
    <name type="common">Tapeworm</name>
    <dbReference type="NCBI Taxonomy" id="70667"/>
    <lineage>
        <taxon>Eukaryota</taxon>
        <taxon>Metazoa</taxon>
        <taxon>Spiralia</taxon>
        <taxon>Lophotrochozoa</taxon>
        <taxon>Platyhelminthes</taxon>
        <taxon>Cestoda</taxon>
        <taxon>Eucestoda</taxon>
        <taxon>Diphyllobothriidea</taxon>
        <taxon>Diphyllobothriidae</taxon>
        <taxon>Schistocephalus</taxon>
    </lineage>
</organism>
<dbReference type="EMBL" id="GEEE01022334">
    <property type="protein sequence ID" value="JAP40891.1"/>
    <property type="molecule type" value="Transcribed_RNA"/>
</dbReference>
<gene>
    <name evidence="1" type="ORF">TR127388</name>
</gene>
<reference evidence="1" key="1">
    <citation type="submission" date="2016-01" db="EMBL/GenBank/DDBJ databases">
        <title>Reference transcriptome for the parasite Schistocephalus solidus: insights into the molecular evolution of parasitism.</title>
        <authorList>
            <person name="Hebert F.O."/>
            <person name="Grambauer S."/>
            <person name="Barber I."/>
            <person name="Landry C.R."/>
            <person name="Aubin-Horth N."/>
        </authorList>
    </citation>
    <scope>NUCLEOTIDE SEQUENCE</scope>
</reference>
<evidence type="ECO:0000313" key="1">
    <source>
        <dbReference type="EMBL" id="JAP40891.1"/>
    </source>
</evidence>
<protein>
    <submittedName>
        <fullName evidence="1">Uncharacterized protein</fullName>
    </submittedName>
</protein>